<proteinExistence type="predicted"/>
<organism evidence="1 2">
    <name type="scientific">Stephania yunnanensis</name>
    <dbReference type="NCBI Taxonomy" id="152371"/>
    <lineage>
        <taxon>Eukaryota</taxon>
        <taxon>Viridiplantae</taxon>
        <taxon>Streptophyta</taxon>
        <taxon>Embryophyta</taxon>
        <taxon>Tracheophyta</taxon>
        <taxon>Spermatophyta</taxon>
        <taxon>Magnoliopsida</taxon>
        <taxon>Ranunculales</taxon>
        <taxon>Menispermaceae</taxon>
        <taxon>Menispermoideae</taxon>
        <taxon>Cissampelideae</taxon>
        <taxon>Stephania</taxon>
    </lineage>
</organism>
<keyword evidence="2" id="KW-1185">Reference proteome</keyword>
<dbReference type="EMBL" id="JBBNAF010000002">
    <property type="protein sequence ID" value="KAK9163501.1"/>
    <property type="molecule type" value="Genomic_DNA"/>
</dbReference>
<gene>
    <name evidence="1" type="ORF">Syun_004403</name>
</gene>
<name>A0AAP0L3E3_9MAGN</name>
<sequence>MGREHMTIWSTLTNSNLTWAKGLCYERLDSLFNTQWIQFFSSVTMEHVAHVHLDHSPYTSKLKALGVLVRTQEPNRPTICAI</sequence>
<evidence type="ECO:0000313" key="1">
    <source>
        <dbReference type="EMBL" id="KAK9163501.1"/>
    </source>
</evidence>
<accession>A0AAP0L3E3</accession>
<reference evidence="1 2" key="1">
    <citation type="submission" date="2024-01" db="EMBL/GenBank/DDBJ databases">
        <title>Genome assemblies of Stephania.</title>
        <authorList>
            <person name="Yang L."/>
        </authorList>
    </citation>
    <scope>NUCLEOTIDE SEQUENCE [LARGE SCALE GENOMIC DNA]</scope>
    <source>
        <strain evidence="1">YNDBR</strain>
        <tissue evidence="1">Leaf</tissue>
    </source>
</reference>
<evidence type="ECO:0000313" key="2">
    <source>
        <dbReference type="Proteomes" id="UP001420932"/>
    </source>
</evidence>
<dbReference type="Proteomes" id="UP001420932">
    <property type="component" value="Unassembled WGS sequence"/>
</dbReference>
<dbReference type="AlphaFoldDB" id="A0AAP0L3E3"/>
<comment type="caution">
    <text evidence="1">The sequence shown here is derived from an EMBL/GenBank/DDBJ whole genome shotgun (WGS) entry which is preliminary data.</text>
</comment>
<protein>
    <submittedName>
        <fullName evidence="1">Uncharacterized protein</fullName>
    </submittedName>
</protein>